<sequence>MLLTTSVHFLFIVFLGMLLLVLLLIIGVLFYSFFQYKESVRISEWVKVINQKISEVIVYEDQELSLDQNFMASSGNSSFRNLFLQKLVDSEKKFSGSAKIKIKNLFKEYHLQQEAAKKLDQKKPYLIAGGIQELTVMEVKESLPRISSFLSHPSPQVYQEAQYAMVSFKGFEGLYFLNTATEKISEWQQLRLLLSITSVPENSGEAIESWLRSPNDSVIIFTLKLLRKFQMLPFYPIVVTLLEHSSVEVRVQAVQTILSLENPSTIRFLTEVYPDQPHEVQLEILRVMKISKDQCCTDLVKKELLENSNTAIKVYAAETLFELGHQEYLAKLSRDETASEKLIQIIKYALQEKVC</sequence>
<proteinExistence type="predicted"/>
<name>A0A1M5K829_9FLAO</name>
<keyword evidence="1" id="KW-0472">Membrane</keyword>
<dbReference type="Proteomes" id="UP000184047">
    <property type="component" value="Unassembled WGS sequence"/>
</dbReference>
<accession>A0A1M5K829</accession>
<dbReference type="Gene3D" id="1.25.10.10">
    <property type="entry name" value="Leucine-rich Repeat Variant"/>
    <property type="match status" value="1"/>
</dbReference>
<protein>
    <recommendedName>
        <fullName evidence="4">HEAT repeat-containing protein</fullName>
    </recommendedName>
</protein>
<dbReference type="STRING" id="421058.SAMN05421866_0605"/>
<keyword evidence="3" id="KW-1185">Reference proteome</keyword>
<dbReference type="InterPro" id="IPR011989">
    <property type="entry name" value="ARM-like"/>
</dbReference>
<gene>
    <name evidence="2" type="ORF">SAMN05421866_0605</name>
</gene>
<evidence type="ECO:0000313" key="3">
    <source>
        <dbReference type="Proteomes" id="UP000184047"/>
    </source>
</evidence>
<keyword evidence="1" id="KW-1133">Transmembrane helix</keyword>
<evidence type="ECO:0000313" key="2">
    <source>
        <dbReference type="EMBL" id="SHG48995.1"/>
    </source>
</evidence>
<feature type="transmembrane region" description="Helical" evidence="1">
    <location>
        <begin position="6"/>
        <end position="34"/>
    </location>
</feature>
<dbReference type="SUPFAM" id="SSF48371">
    <property type="entry name" value="ARM repeat"/>
    <property type="match status" value="1"/>
</dbReference>
<dbReference type="AlphaFoldDB" id="A0A1M5K829"/>
<dbReference type="eggNOG" id="COG1413">
    <property type="taxonomic scope" value="Bacteria"/>
</dbReference>
<organism evidence="2 3">
    <name type="scientific">Chryseobacterium oranimense</name>
    <dbReference type="NCBI Taxonomy" id="421058"/>
    <lineage>
        <taxon>Bacteria</taxon>
        <taxon>Pseudomonadati</taxon>
        <taxon>Bacteroidota</taxon>
        <taxon>Flavobacteriia</taxon>
        <taxon>Flavobacteriales</taxon>
        <taxon>Weeksellaceae</taxon>
        <taxon>Chryseobacterium group</taxon>
        <taxon>Chryseobacterium</taxon>
    </lineage>
</organism>
<evidence type="ECO:0000256" key="1">
    <source>
        <dbReference type="SAM" id="Phobius"/>
    </source>
</evidence>
<dbReference type="EMBL" id="FQWT01000001">
    <property type="protein sequence ID" value="SHG48995.1"/>
    <property type="molecule type" value="Genomic_DNA"/>
</dbReference>
<dbReference type="RefSeq" id="WP_073060053.1">
    <property type="nucleotide sequence ID" value="NZ_FQWT01000001.1"/>
</dbReference>
<dbReference type="InterPro" id="IPR016024">
    <property type="entry name" value="ARM-type_fold"/>
</dbReference>
<evidence type="ECO:0008006" key="4">
    <source>
        <dbReference type="Google" id="ProtNLM"/>
    </source>
</evidence>
<keyword evidence="1" id="KW-0812">Transmembrane</keyword>
<reference evidence="3" key="1">
    <citation type="submission" date="2016-11" db="EMBL/GenBank/DDBJ databases">
        <authorList>
            <person name="Varghese N."/>
            <person name="Submissions S."/>
        </authorList>
    </citation>
    <scope>NUCLEOTIDE SEQUENCE [LARGE SCALE GENOMIC DNA]</scope>
    <source>
        <strain evidence="3">DSM 19055</strain>
    </source>
</reference>
<dbReference type="OrthoDB" id="1454284at2"/>